<gene>
    <name evidence="10" type="ORF">A1Q1_04261</name>
</gene>
<feature type="region of interest" description="Disordered" evidence="7">
    <location>
        <begin position="253"/>
        <end position="272"/>
    </location>
</feature>
<dbReference type="PANTHER" id="PTHR43302:SF5">
    <property type="entry name" value="TRANSPORTER ARSB-RELATED"/>
    <property type="match status" value="1"/>
</dbReference>
<organism evidence="10 11">
    <name type="scientific">Trichosporon asahii var. asahii (strain ATCC 90039 / CBS 2479 / JCM 2466 / KCTC 7840 / NBRC 103889/ NCYC 2677 / UAMH 7654)</name>
    <name type="common">Yeast</name>
    <dbReference type="NCBI Taxonomy" id="1186058"/>
    <lineage>
        <taxon>Eukaryota</taxon>
        <taxon>Fungi</taxon>
        <taxon>Dikarya</taxon>
        <taxon>Basidiomycota</taxon>
        <taxon>Agaricomycotina</taxon>
        <taxon>Tremellomycetes</taxon>
        <taxon>Trichosporonales</taxon>
        <taxon>Trichosporonaceae</taxon>
        <taxon>Trichosporon</taxon>
    </lineage>
</organism>
<evidence type="ECO:0000256" key="6">
    <source>
        <dbReference type="ARBA" id="ARBA00023136"/>
    </source>
</evidence>
<dbReference type="EMBL" id="ALBS01000266">
    <property type="protein sequence ID" value="EJT47018.1"/>
    <property type="molecule type" value="Genomic_DNA"/>
</dbReference>
<dbReference type="GeneID" id="25987774"/>
<accession>J5QF48</accession>
<dbReference type="GO" id="GO:0005886">
    <property type="term" value="C:plasma membrane"/>
    <property type="evidence" value="ECO:0007669"/>
    <property type="project" value="UniProtKB-SubCell"/>
</dbReference>
<feature type="compositionally biased region" description="Low complexity" evidence="7">
    <location>
        <begin position="220"/>
        <end position="237"/>
    </location>
</feature>
<evidence type="ECO:0000313" key="11">
    <source>
        <dbReference type="Proteomes" id="UP000002748"/>
    </source>
</evidence>
<proteinExistence type="predicted"/>
<feature type="transmembrane region" description="Helical" evidence="8">
    <location>
        <begin position="721"/>
        <end position="751"/>
    </location>
</feature>
<dbReference type="OrthoDB" id="442352at2759"/>
<keyword evidence="5 8" id="KW-1133">Transmembrane helix</keyword>
<evidence type="ECO:0000256" key="2">
    <source>
        <dbReference type="ARBA" id="ARBA00022448"/>
    </source>
</evidence>
<feature type="region of interest" description="Disordered" evidence="7">
    <location>
        <begin position="76"/>
        <end position="132"/>
    </location>
</feature>
<feature type="domain" description="Citrate transporter-like" evidence="9">
    <location>
        <begin position="273"/>
        <end position="452"/>
    </location>
</feature>
<keyword evidence="4 8" id="KW-0812">Transmembrane</keyword>
<dbReference type="HOGENOM" id="CLU_017834_0_0_1"/>
<dbReference type="KEGG" id="tasa:A1Q1_04261"/>
<dbReference type="Proteomes" id="UP000002748">
    <property type="component" value="Unassembled WGS sequence"/>
</dbReference>
<evidence type="ECO:0000256" key="3">
    <source>
        <dbReference type="ARBA" id="ARBA00022475"/>
    </source>
</evidence>
<dbReference type="GO" id="GO:0055085">
    <property type="term" value="P:transmembrane transport"/>
    <property type="evidence" value="ECO:0007669"/>
    <property type="project" value="InterPro"/>
</dbReference>
<feature type="compositionally biased region" description="Acidic residues" evidence="7">
    <location>
        <begin position="505"/>
        <end position="517"/>
    </location>
</feature>
<dbReference type="Pfam" id="PF03600">
    <property type="entry name" value="CitMHS"/>
    <property type="match status" value="1"/>
</dbReference>
<evidence type="ECO:0000256" key="4">
    <source>
        <dbReference type="ARBA" id="ARBA00022692"/>
    </source>
</evidence>
<feature type="transmembrane region" description="Helical" evidence="8">
    <location>
        <begin position="430"/>
        <end position="449"/>
    </location>
</feature>
<feature type="compositionally biased region" description="Low complexity" evidence="7">
    <location>
        <begin position="90"/>
        <end position="106"/>
    </location>
</feature>
<feature type="transmembrane region" description="Helical" evidence="8">
    <location>
        <begin position="6"/>
        <end position="24"/>
    </location>
</feature>
<evidence type="ECO:0000259" key="9">
    <source>
        <dbReference type="Pfam" id="PF03600"/>
    </source>
</evidence>
<feature type="transmembrane region" description="Helical" evidence="8">
    <location>
        <begin position="637"/>
        <end position="659"/>
    </location>
</feature>
<dbReference type="InterPro" id="IPR004680">
    <property type="entry name" value="Cit_transptr-like_dom"/>
</dbReference>
<keyword evidence="3" id="KW-1003">Cell membrane</keyword>
<dbReference type="VEuPathDB" id="FungiDB:A1Q1_04261"/>
<protein>
    <recommendedName>
        <fullName evidence="9">Citrate transporter-like domain-containing protein</fullName>
    </recommendedName>
</protein>
<feature type="transmembrane region" description="Helical" evidence="8">
    <location>
        <begin position="671"/>
        <end position="700"/>
    </location>
</feature>
<dbReference type="PANTHER" id="PTHR43302">
    <property type="entry name" value="TRANSPORTER ARSB-RELATED"/>
    <property type="match status" value="1"/>
</dbReference>
<evidence type="ECO:0000313" key="10">
    <source>
        <dbReference type="EMBL" id="EJT47018.1"/>
    </source>
</evidence>
<comment type="caution">
    <text evidence="10">The sequence shown here is derived from an EMBL/GenBank/DDBJ whole genome shotgun (WGS) entry which is preliminary data.</text>
</comment>
<evidence type="ECO:0000256" key="5">
    <source>
        <dbReference type="ARBA" id="ARBA00022989"/>
    </source>
</evidence>
<feature type="transmembrane region" description="Helical" evidence="8">
    <location>
        <begin position="278"/>
        <end position="297"/>
    </location>
</feature>
<evidence type="ECO:0000256" key="8">
    <source>
        <dbReference type="SAM" id="Phobius"/>
    </source>
</evidence>
<sequence>MSEITARSIVTLVVFFVVNALVIWPIKIPIPRVLGVGYRRLIDGVEHLLGFGPLDHDGPIWGGNSDGTRQNAVTETGVTDAAESVPAPDVAPSGPGVPSAPASSEATTTVNGSGSGSTADAETTAKQRIRDKEKGVPHHFKLGLVTAPPAGVLLLLASTCITGRTVREGIVAEPIRPFDVMILFLSFAYIALSLDQVGLLRYLAFLVAKKATDHSAAVETPSATPGATPGQTPGPSGRATPTNSAFAPGATAVETASSETVAAGEGSGRARRRKGKSAQPVFAALYALFIFISAVAGNDPIVLSGTPFVAYFSRTSGSPAEPYAFMEIYAANLASAILVSSNPTNLVLSAAFGLSFLQYSAWMVLPTLAAAVVLYPVIALQYRAQLRRAIRPPDVYPRSALVDPAGAVWASTVFILAVVVLVVLSATGQLHGAAGVWSVAAPAAVLVALRDMWHDWRHRGQRGKDVELADLGQSGQNGASGERGERGVGQAGECTCSNGERRSYEEEEKEDEEDVDGELELHIVRPVMKRGMRRRLSSRVCRSRPSPAALAPLAPLAPLEASTSAVMPSTPSASTPTVTPGSSSGLGTSIPTPASSSTAACNIPRRRRRRPRHHPIHWFRRTFPTVSSIVPRLPFPLVLFALSFFILVRSLETWIGIWARWWAIYVARTGLAGAIFMLALLSVVGSNFCGTNIGSAVLWQQVLVEWKRAARAEGGDVDQRILYASMLTLATGCNYGAYSFTFSASLAGLLWKDLLFARGIRVRIGQFCVNNLVPLFVTMLVSCLIIAAEVCVML</sequence>
<dbReference type="RefSeq" id="XP_014178113.1">
    <property type="nucleotide sequence ID" value="XM_014322638.1"/>
</dbReference>
<feature type="compositionally biased region" description="Basic and acidic residues" evidence="7">
    <location>
        <begin position="123"/>
        <end position="132"/>
    </location>
</feature>
<feature type="transmembrane region" description="Helical" evidence="8">
    <location>
        <begin position="771"/>
        <end position="792"/>
    </location>
</feature>
<keyword evidence="2" id="KW-0813">Transport</keyword>
<evidence type="ECO:0000256" key="1">
    <source>
        <dbReference type="ARBA" id="ARBA00004651"/>
    </source>
</evidence>
<name>J5QF48_TRIAS</name>
<feature type="region of interest" description="Disordered" evidence="7">
    <location>
        <begin position="562"/>
        <end position="609"/>
    </location>
</feature>
<feature type="compositionally biased region" description="Low complexity" evidence="7">
    <location>
        <begin position="562"/>
        <end position="600"/>
    </location>
</feature>
<dbReference type="AlphaFoldDB" id="J5QF48"/>
<keyword evidence="6 8" id="KW-0472">Membrane</keyword>
<feature type="transmembrane region" description="Helical" evidence="8">
    <location>
        <begin position="401"/>
        <end position="424"/>
    </location>
</feature>
<evidence type="ECO:0000256" key="7">
    <source>
        <dbReference type="SAM" id="MobiDB-lite"/>
    </source>
</evidence>
<feature type="region of interest" description="Disordered" evidence="7">
    <location>
        <begin position="217"/>
        <end position="245"/>
    </location>
</feature>
<feature type="region of interest" description="Disordered" evidence="7">
    <location>
        <begin position="464"/>
        <end position="517"/>
    </location>
</feature>
<feature type="transmembrane region" description="Helical" evidence="8">
    <location>
        <begin position="359"/>
        <end position="380"/>
    </location>
</feature>
<feature type="transmembrane region" description="Helical" evidence="8">
    <location>
        <begin position="178"/>
        <end position="200"/>
    </location>
</feature>
<feature type="transmembrane region" description="Helical" evidence="8">
    <location>
        <begin position="142"/>
        <end position="166"/>
    </location>
</feature>
<reference evidence="10 11" key="1">
    <citation type="journal article" date="2012" name="Eukaryot. Cell">
        <title>Draft genome sequence of CBS 2479, the standard type strain of Trichosporon asahii.</title>
        <authorList>
            <person name="Yang R.Y."/>
            <person name="Li H.T."/>
            <person name="Zhu H."/>
            <person name="Zhou G.P."/>
            <person name="Wang M."/>
            <person name="Wang L."/>
        </authorList>
    </citation>
    <scope>NUCLEOTIDE SEQUENCE [LARGE SCALE GENOMIC DNA]</scope>
    <source>
        <strain evidence="11">ATCC 90039 / CBS 2479 / JCM 2466 / KCTC 7840 / NCYC 2677 / UAMH 7654</strain>
    </source>
</reference>
<comment type="subcellular location">
    <subcellularLocation>
        <location evidence="1">Cell membrane</location>
        <topology evidence="1">Multi-pass membrane protein</topology>
    </subcellularLocation>
</comment>